<keyword evidence="3" id="KW-1185">Reference proteome</keyword>
<dbReference type="PANTHER" id="PTHR35505">
    <property type="entry name" value="OS01G0600300 PROTEIN"/>
    <property type="match status" value="1"/>
</dbReference>
<reference evidence="2 3" key="1">
    <citation type="journal article" date="2017" name="Mol. Plant">
        <title>The Genome of Medicinal Plant Macleaya cordata Provides New Insights into Benzylisoquinoline Alkaloids Metabolism.</title>
        <authorList>
            <person name="Liu X."/>
            <person name="Liu Y."/>
            <person name="Huang P."/>
            <person name="Ma Y."/>
            <person name="Qing Z."/>
            <person name="Tang Q."/>
            <person name="Cao H."/>
            <person name="Cheng P."/>
            <person name="Zheng Y."/>
            <person name="Yuan Z."/>
            <person name="Zhou Y."/>
            <person name="Liu J."/>
            <person name="Tang Z."/>
            <person name="Zhuo Y."/>
            <person name="Zhang Y."/>
            <person name="Yu L."/>
            <person name="Huang J."/>
            <person name="Yang P."/>
            <person name="Peng Q."/>
            <person name="Zhang J."/>
            <person name="Jiang W."/>
            <person name="Zhang Z."/>
            <person name="Lin K."/>
            <person name="Ro D.K."/>
            <person name="Chen X."/>
            <person name="Xiong X."/>
            <person name="Shang Y."/>
            <person name="Huang S."/>
            <person name="Zeng J."/>
        </authorList>
    </citation>
    <scope>NUCLEOTIDE SEQUENCE [LARGE SCALE GENOMIC DNA]</scope>
    <source>
        <strain evidence="3">cv. BLH2017</strain>
        <tissue evidence="2">Root</tissue>
    </source>
</reference>
<dbReference type="EMBL" id="MVGT01001547">
    <property type="protein sequence ID" value="OVA11777.1"/>
    <property type="molecule type" value="Genomic_DNA"/>
</dbReference>
<gene>
    <name evidence="2" type="ORF">BVC80_41g74</name>
</gene>
<dbReference type="Proteomes" id="UP000195402">
    <property type="component" value="Unassembled WGS sequence"/>
</dbReference>
<dbReference type="STRING" id="56857.A0A200QMW2"/>
<evidence type="ECO:0000313" key="3">
    <source>
        <dbReference type="Proteomes" id="UP000195402"/>
    </source>
</evidence>
<dbReference type="OrthoDB" id="1660458at2759"/>
<accession>A0A200QMW2</accession>
<dbReference type="PANTHER" id="PTHR35505:SF1">
    <property type="entry name" value="SNF2 DOMAIN PROTEIN"/>
    <property type="match status" value="1"/>
</dbReference>
<name>A0A200QMW2_MACCD</name>
<evidence type="ECO:0000313" key="2">
    <source>
        <dbReference type="EMBL" id="OVA11777.1"/>
    </source>
</evidence>
<dbReference type="AlphaFoldDB" id="A0A200QMW2"/>
<feature type="region of interest" description="Disordered" evidence="1">
    <location>
        <begin position="489"/>
        <end position="508"/>
    </location>
</feature>
<sequence length="534" mass="60051">MVDLVAMGSPNGAKSQNFDVLIGRNYETMLKESIERFLDEFQRGISDFSGFGSIFFRLLQARVDPPLETIWFYSAVSFPSSKSTEDDSLKQVFRTKDLFQLLSACSSSCSSLKSIAVMAPVLFELNQSVVELLGKKDLSLKREKKTMREIECLIEGIVGYISICAINGSDGEDSSVGLLPCFADLVHVWTIGKSGRNKDIREVLRVFFPLVSDEIRDGFGEGEIGVDYLAGVVILEAFLLSLCLKFRGGLAKSELEKELKTWAVGSITAFRNCYFFVIVYILMLCHEVRSVPFQDSEDEALLRKVLYDVVILVEYSFLSAEGESGPSADFMKNLAITRLIVVHEATQAARSNRDQTKAISYMNAFSRSRLPSQLIKWASKQIGVEQKASKLNLTTPKTLIKWLLNLENQGVQVFGLEMSKLRAKVILDMSKVDYEDSVFKSASKEVDEDLFYIDTKGGAEEVNGEDDQEMVDSMDATFLAAAHTMKFTENDRRRKRKEGKKGDDGTKVKFQKHGRNGQMRWFNGSTKMWMGYLD</sequence>
<proteinExistence type="predicted"/>
<comment type="caution">
    <text evidence="2">The sequence shown here is derived from an EMBL/GenBank/DDBJ whole genome shotgun (WGS) entry which is preliminary data.</text>
</comment>
<evidence type="ECO:0000256" key="1">
    <source>
        <dbReference type="SAM" id="MobiDB-lite"/>
    </source>
</evidence>
<dbReference type="FunCoup" id="A0A200QMW2">
    <property type="interactions" value="592"/>
</dbReference>
<dbReference type="InParanoid" id="A0A200QMW2"/>
<dbReference type="OMA" id="VSELYHS"/>
<organism evidence="2 3">
    <name type="scientific">Macleaya cordata</name>
    <name type="common">Five-seeded plume-poppy</name>
    <name type="synonym">Bocconia cordata</name>
    <dbReference type="NCBI Taxonomy" id="56857"/>
    <lineage>
        <taxon>Eukaryota</taxon>
        <taxon>Viridiplantae</taxon>
        <taxon>Streptophyta</taxon>
        <taxon>Embryophyta</taxon>
        <taxon>Tracheophyta</taxon>
        <taxon>Spermatophyta</taxon>
        <taxon>Magnoliopsida</taxon>
        <taxon>Ranunculales</taxon>
        <taxon>Papaveraceae</taxon>
        <taxon>Papaveroideae</taxon>
        <taxon>Macleaya</taxon>
    </lineage>
</organism>
<protein>
    <submittedName>
        <fullName evidence="2">Uncharacterized protein</fullName>
    </submittedName>
</protein>